<feature type="region of interest" description="Disordered" evidence="2">
    <location>
        <begin position="372"/>
        <end position="402"/>
    </location>
</feature>
<protein>
    <submittedName>
        <fullName evidence="3">Uncharacterized protein</fullName>
    </submittedName>
</protein>
<sequence length="701" mass="81597">MYPPIKRLRTDENQDESNAAGGIPTAGASSMMDDFEMTDDELLFSATQVEQQTSHDCYQALPSSQNPSRSNFQVPVFSTQTVLQPLASEGNRTQNVNKELELERKLLMKEGQIIILEKNNRLLTEKNARLTREKCLLKTEQDEAASAREQRVKIQLDTCKSQLTFNERERSELQTRYHALETRFHESQETSNRLLREVTRLRTDKPQINSPQHQPTNLTLNHSRLLKTQLTQFSAYELLRTRTIDSSTMPISSLQIILERIRPQSITQHIWQTLVDLIFFHQHNSISIKLKQQDLTIGIDLITMTAFYQMIYNTLHLFNNQRNRITTNNNEQQQQQQQQQQSQNLTSDQLMLVLDACSHFLLNTVKSTESLNKQENTSTIKKQQEAEPMDDGSSQRATTDSSQISLPCSVDHHTAYYTAKGQCLTMLKYFLSHSTINKYPFALFNRILKLYTFHFKTRPTHESERRKAFCSFLISLLDQQQYMNPYEYLTAILLSILDASPDEPNWLCGVSITDERSSSQRCLCSVLITHLDSLIYLDKNENLDEYIKFLFLIYRLQLFIYDNENFHKMELDNGQCPGLCWLTLFISFGQCLSRFLFHIIKPIIKQQIFQLAIKFVKILILFSLQLQPTTCLPQQAKELQLYTNPSLWHLYELMLLYHHQQSINESISIINKQVLDDQLCVFGYIRDVLEAGNDNHANEMR</sequence>
<comment type="caution">
    <text evidence="3">The sequence shown here is derived from an EMBL/GenBank/DDBJ whole genome shotgun (WGS) entry which is preliminary data.</text>
</comment>
<dbReference type="Proteomes" id="UP000663845">
    <property type="component" value="Unassembled WGS sequence"/>
</dbReference>
<evidence type="ECO:0000256" key="1">
    <source>
        <dbReference type="SAM" id="Coils"/>
    </source>
</evidence>
<accession>A0A813QLQ0</accession>
<keyword evidence="1" id="KW-0175">Coiled coil</keyword>
<feature type="compositionally biased region" description="Polar residues" evidence="2">
    <location>
        <begin position="392"/>
        <end position="402"/>
    </location>
</feature>
<evidence type="ECO:0000256" key="2">
    <source>
        <dbReference type="SAM" id="MobiDB-lite"/>
    </source>
</evidence>
<dbReference type="EMBL" id="CAJNOG010000019">
    <property type="protein sequence ID" value="CAF0768788.1"/>
    <property type="molecule type" value="Genomic_DNA"/>
</dbReference>
<proteinExistence type="predicted"/>
<dbReference type="EMBL" id="CAJOAZ010001158">
    <property type="protein sequence ID" value="CAF3773497.1"/>
    <property type="molecule type" value="Genomic_DNA"/>
</dbReference>
<feature type="coiled-coil region" evidence="1">
    <location>
        <begin position="113"/>
        <end position="157"/>
    </location>
</feature>
<gene>
    <name evidence="3" type="ORF">JYZ213_LOCUS3491</name>
    <name evidence="4" type="ORF">OXD698_LOCUS16726</name>
</gene>
<name>A0A813QLQ0_9BILA</name>
<dbReference type="AlphaFoldDB" id="A0A813QLQ0"/>
<feature type="region of interest" description="Disordered" evidence="2">
    <location>
        <begin position="1"/>
        <end position="31"/>
    </location>
</feature>
<organism evidence="3 5">
    <name type="scientific">Adineta steineri</name>
    <dbReference type="NCBI Taxonomy" id="433720"/>
    <lineage>
        <taxon>Eukaryota</taxon>
        <taxon>Metazoa</taxon>
        <taxon>Spiralia</taxon>
        <taxon>Gnathifera</taxon>
        <taxon>Rotifera</taxon>
        <taxon>Eurotatoria</taxon>
        <taxon>Bdelloidea</taxon>
        <taxon>Adinetida</taxon>
        <taxon>Adinetidae</taxon>
        <taxon>Adineta</taxon>
    </lineage>
</organism>
<evidence type="ECO:0000313" key="3">
    <source>
        <dbReference type="EMBL" id="CAF0768788.1"/>
    </source>
</evidence>
<evidence type="ECO:0000313" key="4">
    <source>
        <dbReference type="EMBL" id="CAF3773497.1"/>
    </source>
</evidence>
<reference evidence="3" key="1">
    <citation type="submission" date="2021-02" db="EMBL/GenBank/DDBJ databases">
        <authorList>
            <person name="Nowell W R."/>
        </authorList>
    </citation>
    <scope>NUCLEOTIDE SEQUENCE</scope>
</reference>
<feature type="compositionally biased region" description="Polar residues" evidence="2">
    <location>
        <begin position="372"/>
        <end position="381"/>
    </location>
</feature>
<evidence type="ECO:0000313" key="5">
    <source>
        <dbReference type="Proteomes" id="UP000663845"/>
    </source>
</evidence>
<dbReference type="Proteomes" id="UP000663844">
    <property type="component" value="Unassembled WGS sequence"/>
</dbReference>